<name>A0AAD5ZD25_9POAL</name>
<reference evidence="1 2" key="1">
    <citation type="journal article" date="2022" name="Cell">
        <title>Repeat-based holocentromeres influence genome architecture and karyotype evolution.</title>
        <authorList>
            <person name="Hofstatter P.G."/>
            <person name="Thangavel G."/>
            <person name="Lux T."/>
            <person name="Neumann P."/>
            <person name="Vondrak T."/>
            <person name="Novak P."/>
            <person name="Zhang M."/>
            <person name="Costa L."/>
            <person name="Castellani M."/>
            <person name="Scott A."/>
            <person name="Toegelov H."/>
            <person name="Fuchs J."/>
            <person name="Mata-Sucre Y."/>
            <person name="Dias Y."/>
            <person name="Vanzela A.L.L."/>
            <person name="Huettel B."/>
            <person name="Almeida C.C.S."/>
            <person name="Simkova H."/>
            <person name="Souza G."/>
            <person name="Pedrosa-Harand A."/>
            <person name="Macas J."/>
            <person name="Mayer K.F.X."/>
            <person name="Houben A."/>
            <person name="Marques A."/>
        </authorList>
    </citation>
    <scope>NUCLEOTIDE SEQUENCE [LARGE SCALE GENOMIC DNA]</scope>
    <source>
        <strain evidence="1">RhyTen1mFocal</strain>
    </source>
</reference>
<dbReference type="PANTHER" id="PTHR33641">
    <property type="entry name" value="OS06G0133500 PROTEIN"/>
    <property type="match status" value="1"/>
</dbReference>
<sequence>MDKLLAMSILSSTPSEIYGSWMNLSFLRKSDMTKERDSKVVQSKCQIEEAKKERCNEMPESQKEKKLKPKFAVEFDGINCFETIISH</sequence>
<evidence type="ECO:0000313" key="2">
    <source>
        <dbReference type="Proteomes" id="UP001210211"/>
    </source>
</evidence>
<protein>
    <submittedName>
        <fullName evidence="1">Uncharacterized protein</fullName>
    </submittedName>
</protein>
<comment type="caution">
    <text evidence="1">The sequence shown here is derived from an EMBL/GenBank/DDBJ whole genome shotgun (WGS) entry which is preliminary data.</text>
</comment>
<gene>
    <name evidence="1" type="ORF">LUZ61_020309</name>
</gene>
<proteinExistence type="predicted"/>
<evidence type="ECO:0000313" key="1">
    <source>
        <dbReference type="EMBL" id="KAJ3691145.1"/>
    </source>
</evidence>
<dbReference type="PANTHER" id="PTHR33641:SF15">
    <property type="entry name" value="AVR9_CF-9 RAPIDLY ELICITED PROTEIN"/>
    <property type="match status" value="1"/>
</dbReference>
<dbReference type="EMBL" id="JAMRDG010000002">
    <property type="protein sequence ID" value="KAJ3691145.1"/>
    <property type="molecule type" value="Genomic_DNA"/>
</dbReference>
<accession>A0AAD5ZD25</accession>
<dbReference type="AlphaFoldDB" id="A0AAD5ZD25"/>
<keyword evidence="2" id="KW-1185">Reference proteome</keyword>
<organism evidence="1 2">
    <name type="scientific">Rhynchospora tenuis</name>
    <dbReference type="NCBI Taxonomy" id="198213"/>
    <lineage>
        <taxon>Eukaryota</taxon>
        <taxon>Viridiplantae</taxon>
        <taxon>Streptophyta</taxon>
        <taxon>Embryophyta</taxon>
        <taxon>Tracheophyta</taxon>
        <taxon>Spermatophyta</taxon>
        <taxon>Magnoliopsida</taxon>
        <taxon>Liliopsida</taxon>
        <taxon>Poales</taxon>
        <taxon>Cyperaceae</taxon>
        <taxon>Cyperoideae</taxon>
        <taxon>Rhynchosporeae</taxon>
        <taxon>Rhynchospora</taxon>
    </lineage>
</organism>
<dbReference type="Proteomes" id="UP001210211">
    <property type="component" value="Unassembled WGS sequence"/>
</dbReference>